<keyword evidence="2" id="KW-1185">Reference proteome</keyword>
<proteinExistence type="predicted"/>
<dbReference type="Proteomes" id="UP001159363">
    <property type="component" value="Chromosome X"/>
</dbReference>
<gene>
    <name evidence="1" type="ORF">PR048_013318</name>
</gene>
<organism evidence="1 2">
    <name type="scientific">Dryococelus australis</name>
    <dbReference type="NCBI Taxonomy" id="614101"/>
    <lineage>
        <taxon>Eukaryota</taxon>
        <taxon>Metazoa</taxon>
        <taxon>Ecdysozoa</taxon>
        <taxon>Arthropoda</taxon>
        <taxon>Hexapoda</taxon>
        <taxon>Insecta</taxon>
        <taxon>Pterygota</taxon>
        <taxon>Neoptera</taxon>
        <taxon>Polyneoptera</taxon>
        <taxon>Phasmatodea</taxon>
        <taxon>Verophasmatodea</taxon>
        <taxon>Anareolatae</taxon>
        <taxon>Phasmatidae</taxon>
        <taxon>Eurycanthinae</taxon>
        <taxon>Dryococelus</taxon>
    </lineage>
</organism>
<comment type="caution">
    <text evidence="1">The sequence shown here is derived from an EMBL/GenBank/DDBJ whole genome shotgun (WGS) entry which is preliminary data.</text>
</comment>
<evidence type="ECO:0000313" key="2">
    <source>
        <dbReference type="Proteomes" id="UP001159363"/>
    </source>
</evidence>
<sequence>MVFIQDADMSTANPTKIVRMHCFFNLAVCLWIKSSILQNVASITQRISVATYEQNTHLSGLTVLHLIAWR</sequence>
<evidence type="ECO:0000313" key="1">
    <source>
        <dbReference type="EMBL" id="KAJ8887103.1"/>
    </source>
</evidence>
<accession>A0ABQ9HRT6</accession>
<dbReference type="EMBL" id="JARBHB010000004">
    <property type="protein sequence ID" value="KAJ8887103.1"/>
    <property type="molecule type" value="Genomic_DNA"/>
</dbReference>
<name>A0ABQ9HRT6_9NEOP</name>
<reference evidence="1 2" key="1">
    <citation type="submission" date="2023-02" db="EMBL/GenBank/DDBJ databases">
        <title>LHISI_Scaffold_Assembly.</title>
        <authorList>
            <person name="Stuart O.P."/>
            <person name="Cleave R."/>
            <person name="Magrath M.J.L."/>
            <person name="Mikheyev A.S."/>
        </authorList>
    </citation>
    <scope>NUCLEOTIDE SEQUENCE [LARGE SCALE GENOMIC DNA]</scope>
    <source>
        <strain evidence="1">Daus_M_001</strain>
        <tissue evidence="1">Leg muscle</tissue>
    </source>
</reference>
<protein>
    <submittedName>
        <fullName evidence="1">Uncharacterized protein</fullName>
    </submittedName>
</protein>